<dbReference type="Proteomes" id="UP000504606">
    <property type="component" value="Unplaced"/>
</dbReference>
<dbReference type="KEGG" id="foc:127750331"/>
<dbReference type="AlphaFoldDB" id="A0A9C6X267"/>
<protein>
    <submittedName>
        <fullName evidence="2">Uncharacterized protein LOC127750331</fullName>
    </submittedName>
</protein>
<reference evidence="2" key="1">
    <citation type="submission" date="2025-08" db="UniProtKB">
        <authorList>
            <consortium name="RefSeq"/>
        </authorList>
    </citation>
    <scope>IDENTIFICATION</scope>
    <source>
        <tissue evidence="2">Whole organism</tissue>
    </source>
</reference>
<proteinExistence type="predicted"/>
<keyword evidence="1" id="KW-1185">Reference proteome</keyword>
<evidence type="ECO:0000313" key="2">
    <source>
        <dbReference type="RefSeq" id="XP_052127741.1"/>
    </source>
</evidence>
<gene>
    <name evidence="2" type="primary">LOC127750331</name>
</gene>
<dbReference type="RefSeq" id="XP_052127741.1">
    <property type="nucleotide sequence ID" value="XM_052271781.1"/>
</dbReference>
<name>A0A9C6X267_FRAOC</name>
<accession>A0A9C6X267</accession>
<evidence type="ECO:0000313" key="1">
    <source>
        <dbReference type="Proteomes" id="UP000504606"/>
    </source>
</evidence>
<dbReference type="GeneID" id="127750331"/>
<sequence>MADRNVNRNNNRTSPYKKVLERNASYFGYISTSSLQPNKAYKIVKLIHTNHVSYGEGELAFVLGGKGERWKTQLPSKYLSTFMPEDIEIVRSDVLGNKNPYLVFRQVLADKSFKIDFIEKDSDLIPNINTLHDQWKDVPALPEPGK</sequence>
<organism evidence="1 2">
    <name type="scientific">Frankliniella occidentalis</name>
    <name type="common">Western flower thrips</name>
    <name type="synonym">Euthrips occidentalis</name>
    <dbReference type="NCBI Taxonomy" id="133901"/>
    <lineage>
        <taxon>Eukaryota</taxon>
        <taxon>Metazoa</taxon>
        <taxon>Ecdysozoa</taxon>
        <taxon>Arthropoda</taxon>
        <taxon>Hexapoda</taxon>
        <taxon>Insecta</taxon>
        <taxon>Pterygota</taxon>
        <taxon>Neoptera</taxon>
        <taxon>Paraneoptera</taxon>
        <taxon>Thysanoptera</taxon>
        <taxon>Terebrantia</taxon>
        <taxon>Thripoidea</taxon>
        <taxon>Thripidae</taxon>
        <taxon>Frankliniella</taxon>
    </lineage>
</organism>